<gene>
    <name evidence="2" type="ORF">D6D10_04214</name>
</gene>
<feature type="compositionally biased region" description="Polar residues" evidence="1">
    <location>
        <begin position="26"/>
        <end position="46"/>
    </location>
</feature>
<evidence type="ECO:0008006" key="4">
    <source>
        <dbReference type="Google" id="ProtNLM"/>
    </source>
</evidence>
<reference evidence="2 3" key="1">
    <citation type="submission" date="2018-10" db="EMBL/GenBank/DDBJ databases">
        <title>Fifty Aureobasidium pullulans genomes reveal a recombining polyextremotolerant generalist.</title>
        <authorList>
            <person name="Gostincar C."/>
            <person name="Turk M."/>
            <person name="Zajc J."/>
            <person name="Gunde-Cimerman N."/>
        </authorList>
    </citation>
    <scope>NUCLEOTIDE SEQUENCE [LARGE SCALE GENOMIC DNA]</scope>
    <source>
        <strain evidence="2 3">EXF-9785</strain>
    </source>
</reference>
<comment type="caution">
    <text evidence="2">The sequence shown here is derived from an EMBL/GenBank/DDBJ whole genome shotgun (WGS) entry which is preliminary data.</text>
</comment>
<proteinExistence type="predicted"/>
<dbReference type="EMBL" id="QZAV01000070">
    <property type="protein sequence ID" value="THX39555.1"/>
    <property type="molecule type" value="Genomic_DNA"/>
</dbReference>
<organism evidence="2 3">
    <name type="scientific">Aureobasidium pullulans</name>
    <name type="common">Black yeast</name>
    <name type="synonym">Pullularia pullulans</name>
    <dbReference type="NCBI Taxonomy" id="5580"/>
    <lineage>
        <taxon>Eukaryota</taxon>
        <taxon>Fungi</taxon>
        <taxon>Dikarya</taxon>
        <taxon>Ascomycota</taxon>
        <taxon>Pezizomycotina</taxon>
        <taxon>Dothideomycetes</taxon>
        <taxon>Dothideomycetidae</taxon>
        <taxon>Dothideales</taxon>
        <taxon>Saccotheciaceae</taxon>
        <taxon>Aureobasidium</taxon>
    </lineage>
</organism>
<evidence type="ECO:0000313" key="3">
    <source>
        <dbReference type="Proteomes" id="UP000308953"/>
    </source>
</evidence>
<dbReference type="AlphaFoldDB" id="A0A4S8UB08"/>
<sequence>MQRSGFRYLVPRSDHQQISSYARTITPSKHSTRRLTATTMGSSTPPEDNDDSSNAADVIKIDLTSYRHTGTYYRPSGPAYTFPPPEKFLKSLSRHFNTTLAADQEFHIYNAQLTDRPTSGAEVEFTKLPDGYTVVNKARPDGTLDLEIHGHFLAGNRHFNSGPQFLEHVFDIMRLGQTDWLELRPEFTKKPDGLSCRCALCVKPSAKHDKIQQKVDREVKNRARRSTV</sequence>
<name>A0A4S8UB08_AURPU</name>
<feature type="region of interest" description="Disordered" evidence="1">
    <location>
        <begin position="26"/>
        <end position="54"/>
    </location>
</feature>
<evidence type="ECO:0000256" key="1">
    <source>
        <dbReference type="SAM" id="MobiDB-lite"/>
    </source>
</evidence>
<dbReference type="Proteomes" id="UP000308953">
    <property type="component" value="Unassembled WGS sequence"/>
</dbReference>
<protein>
    <recommendedName>
        <fullName evidence="4">Cryptic loci regulator 2 N-terminal domain-containing protein</fullName>
    </recommendedName>
</protein>
<evidence type="ECO:0000313" key="2">
    <source>
        <dbReference type="EMBL" id="THX39555.1"/>
    </source>
</evidence>
<accession>A0A4S8UB08</accession>